<evidence type="ECO:0000256" key="1">
    <source>
        <dbReference type="SAM" id="SignalP"/>
    </source>
</evidence>
<dbReference type="OrthoDB" id="334462at2"/>
<proteinExistence type="predicted"/>
<reference evidence="2 3" key="1">
    <citation type="submission" date="2017-07" db="EMBL/GenBank/DDBJ databases">
        <title>Leptospira spp. isolated from tropical soils.</title>
        <authorList>
            <person name="Thibeaux R."/>
            <person name="Iraola G."/>
            <person name="Ferres I."/>
            <person name="Bierque E."/>
            <person name="Girault D."/>
            <person name="Soupe-Gilbert M.-E."/>
            <person name="Picardeau M."/>
            <person name="Goarant C."/>
        </authorList>
    </citation>
    <scope>NUCLEOTIDE SEQUENCE [LARGE SCALE GENOMIC DNA]</scope>
    <source>
        <strain evidence="2 3">MCA1-C-A1</strain>
    </source>
</reference>
<dbReference type="RefSeq" id="WP_100706074.1">
    <property type="nucleotide sequence ID" value="NZ_NPDL01000003.1"/>
</dbReference>
<name>A0A2M9XF26_9LEPT</name>
<comment type="caution">
    <text evidence="2">The sequence shown here is derived from an EMBL/GenBank/DDBJ whole genome shotgun (WGS) entry which is preliminary data.</text>
</comment>
<dbReference type="AlphaFoldDB" id="A0A2M9XF26"/>
<keyword evidence="1" id="KW-0732">Signal</keyword>
<organism evidence="2 3">
    <name type="scientific">Leptospira hartskeerlii</name>
    <dbReference type="NCBI Taxonomy" id="2023177"/>
    <lineage>
        <taxon>Bacteria</taxon>
        <taxon>Pseudomonadati</taxon>
        <taxon>Spirochaetota</taxon>
        <taxon>Spirochaetia</taxon>
        <taxon>Leptospirales</taxon>
        <taxon>Leptospiraceae</taxon>
        <taxon>Leptospira</taxon>
    </lineage>
</organism>
<feature type="signal peptide" evidence="1">
    <location>
        <begin position="1"/>
        <end position="19"/>
    </location>
</feature>
<dbReference type="EMBL" id="NPDN01000003">
    <property type="protein sequence ID" value="PJZ26286.1"/>
    <property type="molecule type" value="Genomic_DNA"/>
</dbReference>
<dbReference type="NCBIfam" id="NF047443">
    <property type="entry name" value="CompRegAqLcpA"/>
    <property type="match status" value="1"/>
</dbReference>
<feature type="chain" id="PRO_5014832215" description="Lipoprotein" evidence="1">
    <location>
        <begin position="20"/>
        <end position="190"/>
    </location>
</feature>
<protein>
    <recommendedName>
        <fullName evidence="4">Lipoprotein</fullName>
    </recommendedName>
</protein>
<keyword evidence="3" id="KW-1185">Reference proteome</keyword>
<gene>
    <name evidence="2" type="ORF">CH357_07260</name>
</gene>
<accession>A0A2M9XF26</accession>
<evidence type="ECO:0000313" key="2">
    <source>
        <dbReference type="EMBL" id="PJZ26286.1"/>
    </source>
</evidence>
<dbReference type="PROSITE" id="PS51257">
    <property type="entry name" value="PROKAR_LIPOPROTEIN"/>
    <property type="match status" value="1"/>
</dbReference>
<sequence>MLPLWKNVKLIFSSLLLFAACEPSALSVSNVELCDYFTRDGVCREPSPLNKKYSVDIPNAKKPNTWEELGNYLYFHARETPGFVLRMNRRMSPEERKQIQETYFAMYEFSGVKGKMEGFEIGEDWIGSFNYLGAMVKEKQKKENRLGQYPYETSIFPTDLEFTWSAKGIKGSTKTRIDFVYHVLPPEKTP</sequence>
<evidence type="ECO:0008006" key="4">
    <source>
        <dbReference type="Google" id="ProtNLM"/>
    </source>
</evidence>
<evidence type="ECO:0000313" key="3">
    <source>
        <dbReference type="Proteomes" id="UP000232196"/>
    </source>
</evidence>
<dbReference type="Proteomes" id="UP000232196">
    <property type="component" value="Unassembled WGS sequence"/>
</dbReference>